<sequence>MRKANKYNSMAQNWQHISTPVTNRKKSYMNGGGNSNGYTEASGMFSGEDTETEDTMAYLKGKTEGHEFITQTELIYKVFAVVSMMVGATKLRIINEDKIFINVNGTDILQHQIDDASLLSTITLTVGLIQFTIGLLKLGFLTNYMSDSLLSGFTTGAACHVFVSQINKVLGYKVPGNADTGVGILIFMLKEILIRINQTNLMTLGMSFISILVLSLGRDYLNPWVKKFTKIPVPLELILVVVSTAASMFFNLKSTFNVPVVNHIPQGFPIPKLLPDFKLIPRIFTDCLGIAVVCYMFVISMGKLFAKKHKYKIDATQELYACGLMSMLSCFFNVYPTGASLSRSSVCEMSGVKTQLNVIFSSSLLFVVIMWLGKYLEPLPMCILASIVIVSLKSLFMQFQELPRLWRISKYDFAVWLISFGATAFVNVTIGLGISLGFILLTVVMQEQFPKTFELGTDGERRYFKPVDVYTSLKKVSANVTIFKFESPLHFANCATFSEKVTELFAEVGMEMTGTKIGDKNMELKESLLTPFNHYFILDCAAITYIDSMGLDTLRKLYDESKLNKVCFILADVTETVLTLYEKCQDGNQKGHIEIPVVRKRSSVRFNFGDGPEDDEESVESSSFRKNKDDRDQNDEDADCEDIEDEENEDDDEDEDEEENEEEEDVFNFKKISIANEPIIEEDDFYCETPGQEAIQKLNFLKPILSTLKEPVTVRRKSIEFLSSALLGPTMNLTMERRASTGDLYSRRKSISINPDLVKHRELLNKRPSVFQHMAKIHKKLGIKHYILVLTLALYALLGGLIFLLIESDNEIQTLQENRDTIYTMMNKLALTTMSISQNSTFTKEQKREYLVLLIRKTYKQMLQVESKYTGSVLHKYERVDMRLTWYFSSSVFYACTVFTSIGFGTIACSTAFGKAATLIYASVGIPLMLVVLGDVGEVLLRWFIMAYNWIYLKVSKYWNKLSRKFLKSKYEIEEEERQQLPFLISFLIIISYLLLVSVIIYLADYHDAHTDSLSLFDSFYFSFVAIATIGFGDVVPNQIQYSPILPLLFLIGLALLSVVNSTLYESWSHKFLFAVEKFEFYLENISIDWKLLFTFRRTREHPIGWETFRCLARNIELLTVSIPLFDDDTEEQISQILDKKERKRKHKKVKFISKLRARGSTLDGKPRPILGIMGGAIVPSFVSESDTEFENRVTSKDSFKDSKNSLSKMGISRGALVPSFISESSKRSRSATDGSIDKMSFFRAGDHMEPIKEVVDDINDKPRSLSLSDSIGEVMQKSDKRDSVASWRNTLVIPCIMIEEAEEECQNECPEIVIEIPSDEEGCT</sequence>
<dbReference type="WBParaSite" id="RSKR_0000616600.1">
    <property type="protein sequence ID" value="RSKR_0000616600.1"/>
    <property type="gene ID" value="RSKR_0000616600"/>
</dbReference>
<proteinExistence type="predicted"/>
<evidence type="ECO:0000313" key="1">
    <source>
        <dbReference type="Proteomes" id="UP000095286"/>
    </source>
</evidence>
<dbReference type="Proteomes" id="UP000095286">
    <property type="component" value="Unplaced"/>
</dbReference>
<evidence type="ECO:0000313" key="2">
    <source>
        <dbReference type="WBParaSite" id="RSKR_0000616600.1"/>
    </source>
</evidence>
<protein>
    <submittedName>
        <fullName evidence="2">STAS domain-containing protein</fullName>
    </submittedName>
</protein>
<organism evidence="1 2">
    <name type="scientific">Rhabditophanes sp. KR3021</name>
    <dbReference type="NCBI Taxonomy" id="114890"/>
    <lineage>
        <taxon>Eukaryota</taxon>
        <taxon>Metazoa</taxon>
        <taxon>Ecdysozoa</taxon>
        <taxon>Nematoda</taxon>
        <taxon>Chromadorea</taxon>
        <taxon>Rhabditida</taxon>
        <taxon>Tylenchina</taxon>
        <taxon>Panagrolaimomorpha</taxon>
        <taxon>Strongyloidoidea</taxon>
        <taxon>Alloionematidae</taxon>
        <taxon>Rhabditophanes</taxon>
    </lineage>
</organism>
<name>A0AC35U018_9BILA</name>
<reference evidence="2" key="1">
    <citation type="submission" date="2016-11" db="UniProtKB">
        <authorList>
            <consortium name="WormBaseParasite"/>
        </authorList>
    </citation>
    <scope>IDENTIFICATION</scope>
    <source>
        <strain evidence="2">KR3021</strain>
    </source>
</reference>
<accession>A0AC35U018</accession>